<dbReference type="InterPro" id="IPR036652">
    <property type="entry name" value="YjeF_N_dom_sf"/>
</dbReference>
<dbReference type="GO" id="GO:0000166">
    <property type="term" value="F:nucleotide binding"/>
    <property type="evidence" value="ECO:0007669"/>
    <property type="project" value="UniProtKB-KW"/>
</dbReference>
<dbReference type="EC" id="5.1.99.6" evidence="1"/>
<dbReference type="PANTHER" id="PTHR13612">
    <property type="entry name" value="ENHANCER OF MRNA-DECAPPING PROTEIN 3"/>
    <property type="match status" value="1"/>
</dbReference>
<dbReference type="GO" id="GO:0046872">
    <property type="term" value="F:metal ion binding"/>
    <property type="evidence" value="ECO:0007669"/>
    <property type="project" value="UniProtKB-KW"/>
</dbReference>
<dbReference type="RefSeq" id="WP_088255817.1">
    <property type="nucleotide sequence ID" value="NZ_NIDE01000007.1"/>
</dbReference>
<dbReference type="HAMAP" id="MF_01966">
    <property type="entry name" value="NADHX_epimerase"/>
    <property type="match status" value="1"/>
</dbReference>
<evidence type="ECO:0000259" key="2">
    <source>
        <dbReference type="PROSITE" id="PS51385"/>
    </source>
</evidence>
<feature type="binding site" evidence="1">
    <location>
        <position position="147"/>
    </location>
    <ligand>
        <name>K(+)</name>
        <dbReference type="ChEBI" id="CHEBI:29103"/>
    </ligand>
</feature>
<comment type="function">
    <text evidence="1">Catalyzes the epimerization of the S- and R-forms of NAD(P)HX, a damaged form of NAD(P)H that is a result of enzymatic or heat-dependent hydration. This is a prerequisite for the S-specific NAD(P)H-hydrate dehydratase to allow the repair of both epimers of NAD(P)HX.</text>
</comment>
<sequence>MATDPTFWLSRDEVRELDRRAIEDYGLAGVVLMENAGRGAADLLMRLNPERKPVTILCGPGNNGGDGFVIARHLDNAGWPVHVWLFAPSTSDAGGCHPKLSPDCDVNDRIWAKGRTVPFVDQDTREGPPGWSKLLSDDVLTAGWVVDALFGSGLSRSLVAPYAEVVDIVNRSGVPILAVDIPSGLDCDTGDPLGPTIRATHTATFVAHKKGFANPTSREWTGEIHVIDIGAPRALVDDYRKKRETGNVQQRS</sequence>
<name>A0A225DQI0_9BACT</name>
<keyword evidence="1" id="KW-0413">Isomerase</keyword>
<dbReference type="GO" id="GO:0031087">
    <property type="term" value="P:deadenylation-independent decapping of nuclear-transcribed mRNA"/>
    <property type="evidence" value="ECO:0007669"/>
    <property type="project" value="TreeGrafter"/>
</dbReference>
<evidence type="ECO:0000313" key="3">
    <source>
        <dbReference type="EMBL" id="OWK40848.1"/>
    </source>
</evidence>
<evidence type="ECO:0000313" key="4">
    <source>
        <dbReference type="Proteomes" id="UP000214646"/>
    </source>
</evidence>
<dbReference type="Gene3D" id="3.40.50.10260">
    <property type="entry name" value="YjeF N-terminal domain"/>
    <property type="match status" value="1"/>
</dbReference>
<keyword evidence="1" id="KW-0630">Potassium</keyword>
<accession>A0A225DQI0</accession>
<dbReference type="OrthoDB" id="9806925at2"/>
<feature type="binding site" evidence="1">
    <location>
        <begin position="151"/>
        <end position="157"/>
    </location>
    <ligand>
        <name>(6S)-NADPHX</name>
        <dbReference type="ChEBI" id="CHEBI:64076"/>
    </ligand>
</feature>
<gene>
    <name evidence="1" type="primary">nnrE</name>
    <name evidence="3" type="ORF">FRUB_04740</name>
</gene>
<comment type="cofactor">
    <cofactor evidence="1">
        <name>K(+)</name>
        <dbReference type="ChEBI" id="CHEBI:29103"/>
    </cofactor>
    <text evidence="1">Binds 1 potassium ion per subunit.</text>
</comment>
<organism evidence="3 4">
    <name type="scientific">Fimbriiglobus ruber</name>
    <dbReference type="NCBI Taxonomy" id="1908690"/>
    <lineage>
        <taxon>Bacteria</taxon>
        <taxon>Pseudomonadati</taxon>
        <taxon>Planctomycetota</taxon>
        <taxon>Planctomycetia</taxon>
        <taxon>Gemmatales</taxon>
        <taxon>Gemmataceae</taxon>
        <taxon>Fimbriiglobus</taxon>
    </lineage>
</organism>
<comment type="catalytic activity">
    <reaction evidence="1">
        <text>(6R)-NADHX = (6S)-NADHX</text>
        <dbReference type="Rhea" id="RHEA:32215"/>
        <dbReference type="ChEBI" id="CHEBI:64074"/>
        <dbReference type="ChEBI" id="CHEBI:64075"/>
        <dbReference type="EC" id="5.1.99.6"/>
    </reaction>
</comment>
<feature type="binding site" evidence="1">
    <location>
        <begin position="62"/>
        <end position="66"/>
    </location>
    <ligand>
        <name>(6S)-NADPHX</name>
        <dbReference type="ChEBI" id="CHEBI:64076"/>
    </ligand>
</feature>
<feature type="binding site" evidence="1">
    <location>
        <position position="162"/>
    </location>
    <ligand>
        <name>(6S)-NADPHX</name>
        <dbReference type="ChEBI" id="CHEBI:64076"/>
    </ligand>
</feature>
<dbReference type="EMBL" id="NIDE01000007">
    <property type="protein sequence ID" value="OWK40848.1"/>
    <property type="molecule type" value="Genomic_DNA"/>
</dbReference>
<dbReference type="SUPFAM" id="SSF64153">
    <property type="entry name" value="YjeF N-terminal domain-like"/>
    <property type="match status" value="1"/>
</dbReference>
<comment type="caution">
    <text evidence="3">The sequence shown here is derived from an EMBL/GenBank/DDBJ whole genome shotgun (WGS) entry which is preliminary data.</text>
</comment>
<comment type="catalytic activity">
    <reaction evidence="1">
        <text>(6R)-NADPHX = (6S)-NADPHX</text>
        <dbReference type="Rhea" id="RHEA:32227"/>
        <dbReference type="ChEBI" id="CHEBI:64076"/>
        <dbReference type="ChEBI" id="CHEBI:64077"/>
        <dbReference type="EC" id="5.1.99.6"/>
    </reaction>
</comment>
<feature type="domain" description="YjeF N-terminal" evidence="2">
    <location>
        <begin position="14"/>
        <end position="237"/>
    </location>
</feature>
<evidence type="ECO:0000256" key="1">
    <source>
        <dbReference type="HAMAP-Rule" id="MF_01966"/>
    </source>
</evidence>
<dbReference type="GO" id="GO:0000932">
    <property type="term" value="C:P-body"/>
    <property type="evidence" value="ECO:0007669"/>
    <property type="project" value="TreeGrafter"/>
</dbReference>
<keyword evidence="1" id="KW-0547">Nucleotide-binding</keyword>
<reference evidence="4" key="1">
    <citation type="submission" date="2017-06" db="EMBL/GenBank/DDBJ databases">
        <title>Genome analysis of Fimbriiglobus ruber SP5, the first member of the order Planctomycetales with confirmed chitinolytic capability.</title>
        <authorList>
            <person name="Ravin N.V."/>
            <person name="Rakitin A.L."/>
            <person name="Ivanova A.A."/>
            <person name="Beletsky A.V."/>
            <person name="Kulichevskaya I.S."/>
            <person name="Mardanov A.V."/>
            <person name="Dedysh S.N."/>
        </authorList>
    </citation>
    <scope>NUCLEOTIDE SEQUENCE [LARGE SCALE GENOMIC DNA]</scope>
    <source>
        <strain evidence="4">SP5</strain>
    </source>
</reference>
<dbReference type="GO" id="GO:0033962">
    <property type="term" value="P:P-body assembly"/>
    <property type="evidence" value="ECO:0007669"/>
    <property type="project" value="TreeGrafter"/>
</dbReference>
<dbReference type="AlphaFoldDB" id="A0A225DQI0"/>
<feature type="binding site" evidence="1">
    <location>
        <position position="183"/>
    </location>
    <ligand>
        <name>K(+)</name>
        <dbReference type="ChEBI" id="CHEBI:29103"/>
    </ligand>
</feature>
<keyword evidence="1" id="KW-0479">Metal-binding</keyword>
<dbReference type="Proteomes" id="UP000214646">
    <property type="component" value="Unassembled WGS sequence"/>
</dbReference>
<dbReference type="GO" id="GO:0052856">
    <property type="term" value="F:NAD(P)HX epimerase activity"/>
    <property type="evidence" value="ECO:0007669"/>
    <property type="project" value="UniProtKB-UniRule"/>
</dbReference>
<dbReference type="GO" id="GO:0003729">
    <property type="term" value="F:mRNA binding"/>
    <property type="evidence" value="ECO:0007669"/>
    <property type="project" value="TreeGrafter"/>
</dbReference>
<proteinExistence type="inferred from homology"/>
<protein>
    <recommendedName>
        <fullName evidence="1">NAD(P)H-hydrate epimerase</fullName>
        <ecNumber evidence="1">5.1.99.6</ecNumber>
    </recommendedName>
    <alternativeName>
        <fullName evidence="1">NAD(P)HX epimerase</fullName>
    </alternativeName>
</protein>
<keyword evidence="1" id="KW-0521">NADP</keyword>
<dbReference type="PANTHER" id="PTHR13612:SF0">
    <property type="entry name" value="ENHANCER OF MRNA-DECAPPING PROTEIN 3"/>
    <property type="match status" value="1"/>
</dbReference>
<dbReference type="Pfam" id="PF03853">
    <property type="entry name" value="YjeF_N"/>
    <property type="match status" value="1"/>
</dbReference>
<comment type="similarity">
    <text evidence="1">Belongs to the NnrE/AIBP family.</text>
</comment>
<dbReference type="PROSITE" id="PS51385">
    <property type="entry name" value="YJEF_N"/>
    <property type="match status" value="1"/>
</dbReference>
<feature type="binding site" evidence="1">
    <location>
        <position position="180"/>
    </location>
    <ligand>
        <name>(6S)-NADPHX</name>
        <dbReference type="ChEBI" id="CHEBI:64076"/>
    </ligand>
</feature>
<dbReference type="InterPro" id="IPR004443">
    <property type="entry name" value="YjeF_N_dom"/>
</dbReference>
<keyword evidence="4" id="KW-1185">Reference proteome</keyword>
<feature type="binding site" evidence="1">
    <location>
        <position position="63"/>
    </location>
    <ligand>
        <name>K(+)</name>
        <dbReference type="ChEBI" id="CHEBI:29103"/>
    </ligand>
</feature>
<dbReference type="NCBIfam" id="TIGR00197">
    <property type="entry name" value="yjeF_nterm"/>
    <property type="match status" value="1"/>
</dbReference>
<keyword evidence="1" id="KW-0520">NAD</keyword>